<organism evidence="14 15">
    <name type="scientific">Niveibacterium microcysteis</name>
    <dbReference type="NCBI Taxonomy" id="2811415"/>
    <lineage>
        <taxon>Bacteria</taxon>
        <taxon>Pseudomonadati</taxon>
        <taxon>Pseudomonadota</taxon>
        <taxon>Betaproteobacteria</taxon>
        <taxon>Rhodocyclales</taxon>
        <taxon>Rhodocyclaceae</taxon>
        <taxon>Niveibacterium</taxon>
    </lineage>
</organism>
<dbReference type="EC" id="3.1.3.-" evidence="11"/>
<dbReference type="PANTHER" id="PTHR39559:SF1">
    <property type="entry name" value="ISOCITRATE DEHYDROGENASE KINASE_PHOSPHATASE"/>
    <property type="match status" value="1"/>
</dbReference>
<comment type="function">
    <text evidence="11">Bifunctional enzyme which can phosphorylate or dephosphorylate isocitrate dehydrogenase (IDH) on a specific serine residue. This is a regulatory mechanism which enables bacteria to bypass the Krebs cycle via the glyoxylate shunt in response to the source of carbon. When bacteria are grown on glucose, IDH is fully active and unphosphorylated, but when grown on acetate or ethanol, the activity of IDH declines drastically concomitant with its phosphorylation.</text>
</comment>
<dbReference type="EC" id="2.7.11.5" evidence="11"/>
<proteinExistence type="inferred from homology"/>
<dbReference type="Proteomes" id="UP000663570">
    <property type="component" value="Chromosome"/>
</dbReference>
<dbReference type="NCBIfam" id="NF002804">
    <property type="entry name" value="PRK02946.1"/>
    <property type="match status" value="1"/>
</dbReference>
<evidence type="ECO:0000259" key="13">
    <source>
        <dbReference type="Pfam" id="PF20423"/>
    </source>
</evidence>
<keyword evidence="9 11" id="KW-0067">ATP-binding</keyword>
<evidence type="ECO:0000313" key="15">
    <source>
        <dbReference type="Proteomes" id="UP000663570"/>
    </source>
</evidence>
<dbReference type="PIRSF" id="PIRSF000719">
    <property type="entry name" value="AceK"/>
    <property type="match status" value="1"/>
</dbReference>
<dbReference type="InterPro" id="IPR046854">
    <property type="entry name" value="AceK_regulatory"/>
</dbReference>
<evidence type="ECO:0000256" key="2">
    <source>
        <dbReference type="ARBA" id="ARBA00022490"/>
    </source>
</evidence>
<name>A0ABX7MAD3_9RHOO</name>
<gene>
    <name evidence="11 14" type="primary">aceK</name>
    <name evidence="14" type="ORF">JY500_08875</name>
</gene>
<keyword evidence="10 11" id="KW-0904">Protein phosphatase</keyword>
<keyword evidence="7 11" id="KW-0418">Kinase</keyword>
<keyword evidence="8 11" id="KW-0378">Hydrolase</keyword>
<keyword evidence="2 11" id="KW-0963">Cytoplasm</keyword>
<keyword evidence="1 11" id="KW-0329">Glyoxylate bypass</keyword>
<protein>
    <recommendedName>
        <fullName evidence="11">Isocitrate dehydrogenase kinase/phosphatase</fullName>
        <shortName evidence="11">IDH kinase/phosphatase</shortName>
        <shortName evidence="11">IDHK/P</shortName>
        <ecNumber evidence="11">2.7.11.5</ecNumber>
        <ecNumber evidence="11">3.1.3.-</ecNumber>
    </recommendedName>
</protein>
<keyword evidence="15" id="KW-1185">Reference proteome</keyword>
<dbReference type="PANTHER" id="PTHR39559">
    <property type="match status" value="1"/>
</dbReference>
<feature type="binding site" evidence="11">
    <location>
        <begin position="322"/>
        <end position="328"/>
    </location>
    <ligand>
        <name>ATP</name>
        <dbReference type="ChEBI" id="CHEBI:30616"/>
    </ligand>
</feature>
<keyword evidence="6 11" id="KW-0547">Nucleotide-binding</keyword>
<evidence type="ECO:0000256" key="10">
    <source>
        <dbReference type="ARBA" id="ARBA00022912"/>
    </source>
</evidence>
<reference evidence="14 15" key="1">
    <citation type="submission" date="2021-02" db="EMBL/GenBank/DDBJ databases">
        <title>Niveibacterium changnyeongensis HC41.</title>
        <authorList>
            <person name="Kang M."/>
        </authorList>
    </citation>
    <scope>NUCLEOTIDE SEQUENCE [LARGE SCALE GENOMIC DNA]</scope>
    <source>
        <strain evidence="14 15">HC41</strain>
    </source>
</reference>
<feature type="domain" description="Isocitrate dehydrogenase kinase/phosphatase (AceK) kinase" evidence="12">
    <location>
        <begin position="317"/>
        <end position="572"/>
    </location>
</feature>
<evidence type="ECO:0000256" key="11">
    <source>
        <dbReference type="HAMAP-Rule" id="MF_00747"/>
    </source>
</evidence>
<evidence type="ECO:0000256" key="8">
    <source>
        <dbReference type="ARBA" id="ARBA00022801"/>
    </source>
</evidence>
<keyword evidence="4 11" id="KW-0816">Tricarboxylic acid cycle</keyword>
<evidence type="ECO:0000313" key="14">
    <source>
        <dbReference type="EMBL" id="QSI78699.1"/>
    </source>
</evidence>
<dbReference type="InterPro" id="IPR046855">
    <property type="entry name" value="AceK_kinase"/>
</dbReference>
<evidence type="ECO:0000256" key="7">
    <source>
        <dbReference type="ARBA" id="ARBA00022777"/>
    </source>
</evidence>
<comment type="similarity">
    <text evidence="11">Belongs to the AceK family.</text>
</comment>
<sequence>MDVPAADNNTALAIAQALIDGFNRHYRIFSETSRSAKQRFEQADWQGELRAVRERVQFYDDRVNETVMRMHAEFHADRIDDRTWQQAKLLYIGFLINHKQPELAETFFNSVCCKILHRTYFHNDYIFARPAISTEYIQSYPPTYSSYYPHEGGMRASVKRIIEDFAWQVPFEDLDRDVEHILRTVEAHLGEWPAREVNSQIQVLYSPFYRNKAAYIIGKAINGYVETPFAVVVRHNPEGRLYIDTILLEPWRISLLFSLSRAYFLVDMEVPSGYVHFLRSIMPNKPRSELYTMLGLGKQGKTMFFRDLIAHLLHSNDQFIVAPGIRGMVMAVFTLPSYPYVFKIIKDQRAIQKEMDRATVKRKYQMVKQVDRVGRMADTLEFSDVALPRHRFHPDLVAELRDVCSESVEEEGDTIVIKHLYIERRLTPLNLFLEKADAAQTDHAVQEYGSAIREMAQANIFPGDMLWKNFGVTRYGRVVFYDYDEIEFMTDCNFRRIPPAPNEDIEMSGEVWYSVARNDVFPEEFGTFLLGLPKVRQAFMKYHPDLLDASFWQDTQRKIREGYVEDFFPYPQRLRFRQLYATETTKAPAGEAELLAEAED</sequence>
<dbReference type="InterPro" id="IPR010452">
    <property type="entry name" value="Isocitrate_DH_AceK"/>
</dbReference>
<keyword evidence="3 11" id="KW-0723">Serine/threonine-protein kinase</keyword>
<evidence type="ECO:0000256" key="6">
    <source>
        <dbReference type="ARBA" id="ARBA00022741"/>
    </source>
</evidence>
<feature type="binding site" evidence="11">
    <location>
        <position position="343"/>
    </location>
    <ligand>
        <name>ATP</name>
        <dbReference type="ChEBI" id="CHEBI:30616"/>
    </ligand>
</feature>
<comment type="subcellular location">
    <subcellularLocation>
        <location evidence="11">Cytoplasm</location>
    </subcellularLocation>
</comment>
<evidence type="ECO:0000259" key="12">
    <source>
        <dbReference type="Pfam" id="PF06315"/>
    </source>
</evidence>
<evidence type="ECO:0000256" key="5">
    <source>
        <dbReference type="ARBA" id="ARBA00022679"/>
    </source>
</evidence>
<dbReference type="Pfam" id="PF06315">
    <property type="entry name" value="AceK_kinase"/>
    <property type="match status" value="1"/>
</dbReference>
<evidence type="ECO:0000256" key="9">
    <source>
        <dbReference type="ARBA" id="ARBA00022840"/>
    </source>
</evidence>
<evidence type="ECO:0000256" key="3">
    <source>
        <dbReference type="ARBA" id="ARBA00022527"/>
    </source>
</evidence>
<dbReference type="Pfam" id="PF20423">
    <property type="entry name" value="AceK_regulatory"/>
    <property type="match status" value="1"/>
</dbReference>
<feature type="active site" evidence="11">
    <location>
        <position position="378"/>
    </location>
</feature>
<comment type="catalytic activity">
    <reaction evidence="11">
        <text>L-seryl-[isocitrate dehydrogenase] + ATP = O-phospho-L-seryl-[isocitrate dehydrogenase] + ADP + H(+)</text>
        <dbReference type="Rhea" id="RHEA:43540"/>
        <dbReference type="Rhea" id="RHEA-COMP:10605"/>
        <dbReference type="Rhea" id="RHEA-COMP:10606"/>
        <dbReference type="ChEBI" id="CHEBI:15378"/>
        <dbReference type="ChEBI" id="CHEBI:29999"/>
        <dbReference type="ChEBI" id="CHEBI:30616"/>
        <dbReference type="ChEBI" id="CHEBI:83421"/>
        <dbReference type="ChEBI" id="CHEBI:456216"/>
        <dbReference type="EC" id="2.7.11.5"/>
    </reaction>
</comment>
<keyword evidence="5 11" id="KW-0808">Transferase</keyword>
<dbReference type="HAMAP" id="MF_00747">
    <property type="entry name" value="AceK"/>
    <property type="match status" value="1"/>
</dbReference>
<evidence type="ECO:0000256" key="1">
    <source>
        <dbReference type="ARBA" id="ARBA00022435"/>
    </source>
</evidence>
<dbReference type="GO" id="GO:0008772">
    <property type="term" value="F:[isocitrate dehydrogenase (NADP+)] kinase activity"/>
    <property type="evidence" value="ECO:0007669"/>
    <property type="project" value="UniProtKB-EC"/>
</dbReference>
<accession>A0ABX7MAD3</accession>
<dbReference type="RefSeq" id="WP_206256096.1">
    <property type="nucleotide sequence ID" value="NZ_CP071060.1"/>
</dbReference>
<evidence type="ECO:0000256" key="4">
    <source>
        <dbReference type="ARBA" id="ARBA00022532"/>
    </source>
</evidence>
<feature type="domain" description="Isocitrate dehydrogenase kinase/phosphatase (AceK) regulatory" evidence="13">
    <location>
        <begin position="15"/>
        <end position="316"/>
    </location>
</feature>
<dbReference type="EMBL" id="CP071060">
    <property type="protein sequence ID" value="QSI78699.1"/>
    <property type="molecule type" value="Genomic_DNA"/>
</dbReference>
<dbReference type="GO" id="GO:0016787">
    <property type="term" value="F:hydrolase activity"/>
    <property type="evidence" value="ECO:0007669"/>
    <property type="project" value="UniProtKB-KW"/>
</dbReference>